<dbReference type="InterPro" id="IPR020846">
    <property type="entry name" value="MFS_dom"/>
</dbReference>
<dbReference type="PROSITE" id="PS50850">
    <property type="entry name" value="MFS"/>
    <property type="match status" value="1"/>
</dbReference>
<evidence type="ECO:0000259" key="8">
    <source>
        <dbReference type="PROSITE" id="PS50850"/>
    </source>
</evidence>
<feature type="region of interest" description="Disordered" evidence="6">
    <location>
        <begin position="602"/>
        <end position="651"/>
    </location>
</feature>
<feature type="region of interest" description="Disordered" evidence="6">
    <location>
        <begin position="1"/>
        <end position="28"/>
    </location>
</feature>
<feature type="transmembrane region" description="Helical" evidence="7">
    <location>
        <begin position="74"/>
        <end position="100"/>
    </location>
</feature>
<dbReference type="GO" id="GO:0022857">
    <property type="term" value="F:transmembrane transporter activity"/>
    <property type="evidence" value="ECO:0007669"/>
    <property type="project" value="InterPro"/>
</dbReference>
<dbReference type="AlphaFoldDB" id="A0AAN6NVR9"/>
<feature type="transmembrane region" description="Helical" evidence="7">
    <location>
        <begin position="556"/>
        <end position="576"/>
    </location>
</feature>
<evidence type="ECO:0000256" key="4">
    <source>
        <dbReference type="ARBA" id="ARBA00022989"/>
    </source>
</evidence>
<evidence type="ECO:0000313" key="10">
    <source>
        <dbReference type="Proteomes" id="UP001303222"/>
    </source>
</evidence>
<dbReference type="SUPFAM" id="SSF103473">
    <property type="entry name" value="MFS general substrate transporter"/>
    <property type="match status" value="2"/>
</dbReference>
<evidence type="ECO:0000256" key="1">
    <source>
        <dbReference type="ARBA" id="ARBA00004141"/>
    </source>
</evidence>
<dbReference type="EMBL" id="MU859133">
    <property type="protein sequence ID" value="KAK3952003.1"/>
    <property type="molecule type" value="Genomic_DNA"/>
</dbReference>
<protein>
    <submittedName>
        <fullName evidence="9">Major facilitator superfamily-domain-containing protein</fullName>
    </submittedName>
</protein>
<evidence type="ECO:0000256" key="2">
    <source>
        <dbReference type="ARBA" id="ARBA00007520"/>
    </source>
</evidence>
<keyword evidence="4 7" id="KW-1133">Transmembrane helix</keyword>
<organism evidence="9 10">
    <name type="scientific">Pseudoneurospora amorphoporcata</name>
    <dbReference type="NCBI Taxonomy" id="241081"/>
    <lineage>
        <taxon>Eukaryota</taxon>
        <taxon>Fungi</taxon>
        <taxon>Dikarya</taxon>
        <taxon>Ascomycota</taxon>
        <taxon>Pezizomycotina</taxon>
        <taxon>Sordariomycetes</taxon>
        <taxon>Sordariomycetidae</taxon>
        <taxon>Sordariales</taxon>
        <taxon>Sordariaceae</taxon>
        <taxon>Pseudoneurospora</taxon>
    </lineage>
</organism>
<dbReference type="Pfam" id="PF07690">
    <property type="entry name" value="MFS_1"/>
    <property type="match status" value="1"/>
</dbReference>
<evidence type="ECO:0000313" key="9">
    <source>
        <dbReference type="EMBL" id="KAK3952003.1"/>
    </source>
</evidence>
<comment type="similarity">
    <text evidence="2">Belongs to the major facilitator superfamily. TCR/Tet family.</text>
</comment>
<dbReference type="InterPro" id="IPR036259">
    <property type="entry name" value="MFS_trans_sf"/>
</dbReference>
<gene>
    <name evidence="9" type="ORF">QBC32DRAFT_398227</name>
</gene>
<feature type="transmembrane region" description="Helical" evidence="7">
    <location>
        <begin position="473"/>
        <end position="493"/>
    </location>
</feature>
<reference evidence="9" key="1">
    <citation type="journal article" date="2023" name="Mol. Phylogenet. Evol.">
        <title>Genome-scale phylogeny and comparative genomics of the fungal order Sordariales.</title>
        <authorList>
            <person name="Hensen N."/>
            <person name="Bonometti L."/>
            <person name="Westerberg I."/>
            <person name="Brannstrom I.O."/>
            <person name="Guillou S."/>
            <person name="Cros-Aarteil S."/>
            <person name="Calhoun S."/>
            <person name="Haridas S."/>
            <person name="Kuo A."/>
            <person name="Mondo S."/>
            <person name="Pangilinan J."/>
            <person name="Riley R."/>
            <person name="LaButti K."/>
            <person name="Andreopoulos B."/>
            <person name="Lipzen A."/>
            <person name="Chen C."/>
            <person name="Yan M."/>
            <person name="Daum C."/>
            <person name="Ng V."/>
            <person name="Clum A."/>
            <person name="Steindorff A."/>
            <person name="Ohm R.A."/>
            <person name="Martin F."/>
            <person name="Silar P."/>
            <person name="Natvig D.O."/>
            <person name="Lalanne C."/>
            <person name="Gautier V."/>
            <person name="Ament-Velasquez S.L."/>
            <person name="Kruys A."/>
            <person name="Hutchinson M.I."/>
            <person name="Powell A.J."/>
            <person name="Barry K."/>
            <person name="Miller A.N."/>
            <person name="Grigoriev I.V."/>
            <person name="Debuchy R."/>
            <person name="Gladieux P."/>
            <person name="Hiltunen Thoren M."/>
            <person name="Johannesson H."/>
        </authorList>
    </citation>
    <scope>NUCLEOTIDE SEQUENCE</scope>
    <source>
        <strain evidence="9">CBS 626.80</strain>
    </source>
</reference>
<feature type="transmembrane region" description="Helical" evidence="7">
    <location>
        <begin position="141"/>
        <end position="161"/>
    </location>
</feature>
<evidence type="ECO:0000256" key="3">
    <source>
        <dbReference type="ARBA" id="ARBA00022692"/>
    </source>
</evidence>
<feature type="transmembrane region" description="Helical" evidence="7">
    <location>
        <begin position="385"/>
        <end position="403"/>
    </location>
</feature>
<feature type="transmembrane region" description="Helical" evidence="7">
    <location>
        <begin position="234"/>
        <end position="254"/>
    </location>
</feature>
<evidence type="ECO:0000256" key="6">
    <source>
        <dbReference type="SAM" id="MobiDB-lite"/>
    </source>
</evidence>
<feature type="transmembrane region" description="Helical" evidence="7">
    <location>
        <begin position="344"/>
        <end position="370"/>
    </location>
</feature>
<name>A0AAN6NVR9_9PEZI</name>
<dbReference type="Gene3D" id="1.20.1250.20">
    <property type="entry name" value="MFS general substrate transporter like domains"/>
    <property type="match status" value="2"/>
</dbReference>
<keyword evidence="3 7" id="KW-0812">Transmembrane</keyword>
<feature type="transmembrane region" description="Helical" evidence="7">
    <location>
        <begin position="410"/>
        <end position="430"/>
    </location>
</feature>
<accession>A0AAN6NVR9</accession>
<proteinExistence type="inferred from homology"/>
<comment type="caution">
    <text evidence="9">The sequence shown here is derived from an EMBL/GenBank/DDBJ whole genome shotgun (WGS) entry which is preliminary data.</text>
</comment>
<feature type="transmembrane region" description="Helical" evidence="7">
    <location>
        <begin position="200"/>
        <end position="222"/>
    </location>
</feature>
<feature type="transmembrane region" description="Helical" evidence="7">
    <location>
        <begin position="112"/>
        <end position="129"/>
    </location>
</feature>
<dbReference type="PANTHER" id="PTHR23501:SF193">
    <property type="entry name" value="MULTIDRUG TRANSPORTER, PUTATIVE (AFU_ORTHOLOGUE AFUA_8G00940)-RELATED"/>
    <property type="match status" value="1"/>
</dbReference>
<feature type="transmembrane region" description="Helical" evidence="7">
    <location>
        <begin position="301"/>
        <end position="324"/>
    </location>
</feature>
<comment type="subcellular location">
    <subcellularLocation>
        <location evidence="1">Membrane</location>
        <topology evidence="1">Multi-pass membrane protein</topology>
    </subcellularLocation>
</comment>
<dbReference type="Proteomes" id="UP001303222">
    <property type="component" value="Unassembled WGS sequence"/>
</dbReference>
<sequence>MLSPDPDAIRQPTMTPFTPRAKAAQSLSMDEVELVDVPFEERPPQDNPTRNANRMSVLSQASTTLVRWVPRVNFWVALICVTVAAFLMILDTSILSTAIPTISAEFHDINDIAWYATAFQLANACVLPLTSKIYTRFSTKWTFNFFLLIFMVGSYICRVASTSGTLIAGRAVMGLGAGGIWNGGLTIITAITTPKRRASVIGCVIAFAQMGVGAGPLFGGLLTQHTKDGWRACFKINLEVGMVLFFPVMFMQVPEQIEKPHPWRVIRRLHREFDLLGFALLAPAVFLFVWVLTTAQLSGPFSWSSGAILGSLFGSILLFGLWGYWNYRKGDNALLPVSTMTKRVVWASALTQWFIMTTVYCVSFFLPIFFQSIQGKTPTTSGLDLLPGFAAQLFFGIAGGFLVERTGYIIPYAVIAGILCSVSCGLMSTIESGTHFGIVAVYQLINGAGRGFGTQMPTIAVQTANMHPIDTTIAITLLMFTQMLGTALVLAFANNIFAHSISMALEHIISREEVEALIRNGTIGLSSKAEDREKLAKMGDLLKYLMRAYLEGIHNVFYMAAGFGVLAVVSALFLGWKDIRRTSMKKNWFGMSSDKEAARNKLRKRMPGTPRTPAKGPATSSFNDNFINDNTPIGNNTSPMLSPPPASATTKAERRVSRMSRMSDAADFAKFNVSPALNPLATGTTKSERRLSRMSATAGLA</sequence>
<evidence type="ECO:0000256" key="7">
    <source>
        <dbReference type="SAM" id="Phobius"/>
    </source>
</evidence>
<feature type="region of interest" description="Disordered" evidence="6">
    <location>
        <begin position="676"/>
        <end position="701"/>
    </location>
</feature>
<evidence type="ECO:0000256" key="5">
    <source>
        <dbReference type="ARBA" id="ARBA00023136"/>
    </source>
</evidence>
<dbReference type="InterPro" id="IPR011701">
    <property type="entry name" value="MFS"/>
</dbReference>
<dbReference type="GO" id="GO:0005886">
    <property type="term" value="C:plasma membrane"/>
    <property type="evidence" value="ECO:0007669"/>
    <property type="project" value="TreeGrafter"/>
</dbReference>
<keyword evidence="10" id="KW-1185">Reference proteome</keyword>
<feature type="compositionally biased region" description="Polar residues" evidence="6">
    <location>
        <begin position="618"/>
        <end position="640"/>
    </location>
</feature>
<keyword evidence="5 7" id="KW-0472">Membrane</keyword>
<feature type="transmembrane region" description="Helical" evidence="7">
    <location>
        <begin position="167"/>
        <end position="188"/>
    </location>
</feature>
<feature type="domain" description="Major facilitator superfamily (MFS) profile" evidence="8">
    <location>
        <begin position="77"/>
        <end position="579"/>
    </location>
</feature>
<reference evidence="9" key="2">
    <citation type="submission" date="2023-06" db="EMBL/GenBank/DDBJ databases">
        <authorList>
            <consortium name="Lawrence Berkeley National Laboratory"/>
            <person name="Mondo S.J."/>
            <person name="Hensen N."/>
            <person name="Bonometti L."/>
            <person name="Westerberg I."/>
            <person name="Brannstrom I.O."/>
            <person name="Guillou S."/>
            <person name="Cros-Aarteil S."/>
            <person name="Calhoun S."/>
            <person name="Haridas S."/>
            <person name="Kuo A."/>
            <person name="Pangilinan J."/>
            <person name="Riley R."/>
            <person name="Labutti K."/>
            <person name="Andreopoulos B."/>
            <person name="Lipzen A."/>
            <person name="Chen C."/>
            <person name="Yanf M."/>
            <person name="Daum C."/>
            <person name="Ng V."/>
            <person name="Clum A."/>
            <person name="Steindorff A."/>
            <person name="Ohm R."/>
            <person name="Martin F."/>
            <person name="Silar P."/>
            <person name="Natvig D."/>
            <person name="Lalanne C."/>
            <person name="Gautier V."/>
            <person name="Ament-Velasquez S.L."/>
            <person name="Kruys A."/>
            <person name="Hutchinson M.I."/>
            <person name="Powell A.J."/>
            <person name="Barry K."/>
            <person name="Miller A.N."/>
            <person name="Grigoriev I.V."/>
            <person name="Debuchy R."/>
            <person name="Gladieux P."/>
            <person name="Thoren M.H."/>
            <person name="Johannesson H."/>
        </authorList>
    </citation>
    <scope>NUCLEOTIDE SEQUENCE</scope>
    <source>
        <strain evidence="9">CBS 626.80</strain>
    </source>
</reference>
<feature type="transmembrane region" description="Helical" evidence="7">
    <location>
        <begin position="275"/>
        <end position="295"/>
    </location>
</feature>
<dbReference type="PANTHER" id="PTHR23501">
    <property type="entry name" value="MAJOR FACILITATOR SUPERFAMILY"/>
    <property type="match status" value="1"/>
</dbReference>